<dbReference type="Proteomes" id="UP001518989">
    <property type="component" value="Unassembled WGS sequence"/>
</dbReference>
<dbReference type="Gene3D" id="1.10.357.10">
    <property type="entry name" value="Tetracycline Repressor, domain 2"/>
    <property type="match status" value="1"/>
</dbReference>
<dbReference type="RefSeq" id="WP_207419625.1">
    <property type="nucleotide sequence ID" value="NZ_CP061177.1"/>
</dbReference>
<reference evidence="1 2" key="1">
    <citation type="submission" date="2020-09" db="EMBL/GenBank/DDBJ databases">
        <title>Roseomonas.</title>
        <authorList>
            <person name="Zhu W."/>
        </authorList>
    </citation>
    <scope>NUCLEOTIDE SEQUENCE [LARGE SCALE GENOMIC DNA]</scope>
    <source>
        <strain evidence="1 2">573</strain>
    </source>
</reference>
<organism evidence="1 2">
    <name type="scientific">Roseomonas haemaphysalidis</name>
    <dbReference type="NCBI Taxonomy" id="2768162"/>
    <lineage>
        <taxon>Bacteria</taxon>
        <taxon>Pseudomonadati</taxon>
        <taxon>Pseudomonadota</taxon>
        <taxon>Alphaproteobacteria</taxon>
        <taxon>Acetobacterales</taxon>
        <taxon>Roseomonadaceae</taxon>
        <taxon>Roseomonas</taxon>
    </lineage>
</organism>
<evidence type="ECO:0000313" key="2">
    <source>
        <dbReference type="Proteomes" id="UP001518989"/>
    </source>
</evidence>
<protein>
    <submittedName>
        <fullName evidence="1">TetR family transcriptional regulator</fullName>
    </submittedName>
</protein>
<keyword evidence="2" id="KW-1185">Reference proteome</keyword>
<name>A0ABS3KVE6_9PROT</name>
<dbReference type="EMBL" id="JACTNG010000015">
    <property type="protein sequence ID" value="MBO1081451.1"/>
    <property type="molecule type" value="Genomic_DNA"/>
</dbReference>
<evidence type="ECO:0000313" key="1">
    <source>
        <dbReference type="EMBL" id="MBO1081451.1"/>
    </source>
</evidence>
<proteinExistence type="predicted"/>
<gene>
    <name evidence="1" type="ORF">IAI61_20655</name>
</gene>
<comment type="caution">
    <text evidence="1">The sequence shown here is derived from an EMBL/GenBank/DDBJ whole genome shotgun (WGS) entry which is preliminary data.</text>
</comment>
<accession>A0ABS3KVE6</accession>
<sequence>MSDSTGPAPVSDSVLFDTFWSLVAEQGWQQLSMQAVASRSGMTLAELRARAPYKGALPLMFARAVDEAVLRDNPTVATGSARDRLFDVLMRRIDALQPHRDGVIRLGRDMRTDPMLTLMLAPQLGASMAWMLEAAGIEASGFKGALRVNGLSGVWLATLRAWEKDEGQDLGGTMAALDRALDRAAQIAGTLRIDMPESSAAADEPLSPSI</sequence>